<feature type="chain" id="PRO_5011925512" description="Lipoprotein" evidence="2">
    <location>
        <begin position="25"/>
        <end position="172"/>
    </location>
</feature>
<name>A0A2B4MPL8_9BACI</name>
<evidence type="ECO:0000313" key="3">
    <source>
        <dbReference type="EMBL" id="PEM66659.1"/>
    </source>
</evidence>
<evidence type="ECO:0000313" key="4">
    <source>
        <dbReference type="Proteomes" id="UP000219775"/>
    </source>
</evidence>
<protein>
    <recommendedName>
        <fullName evidence="5">Lipoprotein</fullName>
    </recommendedName>
</protein>
<accession>A0A2B4MPL8</accession>
<dbReference type="EMBL" id="NUDP01000085">
    <property type="protein sequence ID" value="PEM66659.1"/>
    <property type="molecule type" value="Genomic_DNA"/>
</dbReference>
<dbReference type="PROSITE" id="PS51257">
    <property type="entry name" value="PROKAR_LIPOPROTEIN"/>
    <property type="match status" value="1"/>
</dbReference>
<dbReference type="RefSeq" id="WP_097969314.1">
    <property type="nucleotide sequence ID" value="NZ_NUAS01000009.1"/>
</dbReference>
<reference evidence="3 4" key="1">
    <citation type="submission" date="2017-09" db="EMBL/GenBank/DDBJ databases">
        <title>Large-scale bioinformatics analysis of Bacillus genomes uncovers conserved roles of natural products in bacterial physiology.</title>
        <authorList>
            <consortium name="Agbiome Team Llc"/>
            <person name="Bleich R.M."/>
            <person name="Grubbs K.J."/>
            <person name="Santa Maria K.C."/>
            <person name="Allen S.E."/>
            <person name="Farag S."/>
            <person name="Shank E.A."/>
            <person name="Bowers A."/>
        </authorList>
    </citation>
    <scope>NUCLEOTIDE SEQUENCE [LARGE SCALE GENOMIC DNA]</scope>
    <source>
        <strain evidence="3 4">AFS009893</strain>
    </source>
</reference>
<sequence length="172" mass="19139">MKAKKLVTLALPIMLLGGCGTDQADSEEKKADVKVEQKSDDKSVKVKADKDVKETKSVKADDKQAEEYVSTVLHFMQDPGKPKYTSEERSALLKENCKKLKELTPPSSFVEEHKQLVTAIDILEDSFKMEEAGKTELANAVSKGAIKQFDNTLKQIEEKAETMGLFNTSKQK</sequence>
<gene>
    <name evidence="3" type="ORF">CN613_21755</name>
</gene>
<dbReference type="Proteomes" id="UP000219775">
    <property type="component" value="Unassembled WGS sequence"/>
</dbReference>
<evidence type="ECO:0000256" key="1">
    <source>
        <dbReference type="SAM" id="MobiDB-lite"/>
    </source>
</evidence>
<keyword evidence="2" id="KW-0732">Signal</keyword>
<comment type="caution">
    <text evidence="3">The sequence shown here is derived from an EMBL/GenBank/DDBJ whole genome shotgun (WGS) entry which is preliminary data.</text>
</comment>
<evidence type="ECO:0008006" key="5">
    <source>
        <dbReference type="Google" id="ProtNLM"/>
    </source>
</evidence>
<organism evidence="3 4">
    <name type="scientific">Bacillus pseudomycoides</name>
    <dbReference type="NCBI Taxonomy" id="64104"/>
    <lineage>
        <taxon>Bacteria</taxon>
        <taxon>Bacillati</taxon>
        <taxon>Bacillota</taxon>
        <taxon>Bacilli</taxon>
        <taxon>Bacillales</taxon>
        <taxon>Bacillaceae</taxon>
        <taxon>Bacillus</taxon>
        <taxon>Bacillus cereus group</taxon>
    </lineage>
</organism>
<feature type="compositionally biased region" description="Basic and acidic residues" evidence="1">
    <location>
        <begin position="26"/>
        <end position="44"/>
    </location>
</feature>
<feature type="signal peptide" evidence="2">
    <location>
        <begin position="1"/>
        <end position="24"/>
    </location>
</feature>
<proteinExistence type="predicted"/>
<feature type="region of interest" description="Disordered" evidence="1">
    <location>
        <begin position="21"/>
        <end position="44"/>
    </location>
</feature>
<evidence type="ECO:0000256" key="2">
    <source>
        <dbReference type="SAM" id="SignalP"/>
    </source>
</evidence>
<dbReference type="AlphaFoldDB" id="A0A2B4MPL8"/>